<accession>A0AC35FKE6</accession>
<evidence type="ECO:0000313" key="1">
    <source>
        <dbReference type="Proteomes" id="UP000887580"/>
    </source>
</evidence>
<sequence>MSIQLWRVAIPLGLYSITSAMFFPISQSFIYWKICLKSEFLSGISPENCTNRAISSSNQYLQTEANRIFLIGSIAMTITGIFSTTLLGKIGDEKSRKLAMIVPLIGLVLADFILLFLTWFIELLN</sequence>
<dbReference type="Proteomes" id="UP000887580">
    <property type="component" value="Unplaced"/>
</dbReference>
<name>A0AC35FKE6_9BILA</name>
<proteinExistence type="predicted"/>
<dbReference type="WBParaSite" id="PS1159_v2.g17708.t1">
    <property type="protein sequence ID" value="PS1159_v2.g17708.t1"/>
    <property type="gene ID" value="PS1159_v2.g17708"/>
</dbReference>
<reference evidence="2" key="1">
    <citation type="submission" date="2022-11" db="UniProtKB">
        <authorList>
            <consortium name="WormBaseParasite"/>
        </authorList>
    </citation>
    <scope>IDENTIFICATION</scope>
</reference>
<evidence type="ECO:0000313" key="2">
    <source>
        <dbReference type="WBParaSite" id="PS1159_v2.g17708.t1"/>
    </source>
</evidence>
<organism evidence="1 2">
    <name type="scientific">Panagrolaimus sp. PS1159</name>
    <dbReference type="NCBI Taxonomy" id="55785"/>
    <lineage>
        <taxon>Eukaryota</taxon>
        <taxon>Metazoa</taxon>
        <taxon>Ecdysozoa</taxon>
        <taxon>Nematoda</taxon>
        <taxon>Chromadorea</taxon>
        <taxon>Rhabditida</taxon>
        <taxon>Tylenchina</taxon>
        <taxon>Panagrolaimomorpha</taxon>
        <taxon>Panagrolaimoidea</taxon>
        <taxon>Panagrolaimidae</taxon>
        <taxon>Panagrolaimus</taxon>
    </lineage>
</organism>
<protein>
    <submittedName>
        <fullName evidence="2">Uncharacterized protein</fullName>
    </submittedName>
</protein>